<comment type="catalytic activity">
    <reaction evidence="10">
        <text>ITP + H2O = IMP + diphosphate + H(+)</text>
        <dbReference type="Rhea" id="RHEA:29399"/>
        <dbReference type="ChEBI" id="CHEBI:15377"/>
        <dbReference type="ChEBI" id="CHEBI:15378"/>
        <dbReference type="ChEBI" id="CHEBI:33019"/>
        <dbReference type="ChEBI" id="CHEBI:58053"/>
        <dbReference type="ChEBI" id="CHEBI:61402"/>
        <dbReference type="EC" id="3.6.1.66"/>
    </reaction>
</comment>
<dbReference type="GO" id="GO:0009146">
    <property type="term" value="P:purine nucleoside triphosphate catabolic process"/>
    <property type="evidence" value="ECO:0007669"/>
    <property type="project" value="UniProtKB-UniRule"/>
</dbReference>
<feature type="binding site" evidence="10">
    <location>
        <begin position="17"/>
        <end position="22"/>
    </location>
    <ligand>
        <name>substrate</name>
    </ligand>
</feature>
<reference evidence="12 13" key="1">
    <citation type="submission" date="2019-07" db="EMBL/GenBank/DDBJ databases">
        <title>Genome sequencing of lignin-degrading bacterial isolates.</title>
        <authorList>
            <person name="Gladden J."/>
        </authorList>
    </citation>
    <scope>NUCLEOTIDE SEQUENCE [LARGE SCALE GENOMIC DNA]</scope>
    <source>
        <strain evidence="12 13">J11</strain>
    </source>
</reference>
<evidence type="ECO:0000256" key="11">
    <source>
        <dbReference type="RuleBase" id="RU003781"/>
    </source>
</evidence>
<feature type="binding site" evidence="10">
    <location>
        <begin position="192"/>
        <end position="193"/>
    </location>
    <ligand>
        <name>substrate</name>
    </ligand>
</feature>
<comment type="catalytic activity">
    <reaction evidence="8 10">
        <text>dITP + H2O = dIMP + diphosphate + H(+)</text>
        <dbReference type="Rhea" id="RHEA:28342"/>
        <dbReference type="ChEBI" id="CHEBI:15377"/>
        <dbReference type="ChEBI" id="CHEBI:15378"/>
        <dbReference type="ChEBI" id="CHEBI:33019"/>
        <dbReference type="ChEBI" id="CHEBI:61194"/>
        <dbReference type="ChEBI" id="CHEBI:61382"/>
        <dbReference type="EC" id="3.6.1.66"/>
    </reaction>
</comment>
<dbReference type="GO" id="GO:0005829">
    <property type="term" value="C:cytosol"/>
    <property type="evidence" value="ECO:0007669"/>
    <property type="project" value="TreeGrafter"/>
</dbReference>
<dbReference type="InterPro" id="IPR029001">
    <property type="entry name" value="ITPase-like_fam"/>
</dbReference>
<dbReference type="EC" id="3.6.1.66" evidence="10"/>
<keyword evidence="7 10" id="KW-0546">Nucleotide metabolism</keyword>
<evidence type="ECO:0000256" key="5">
    <source>
        <dbReference type="ARBA" id="ARBA00022801"/>
    </source>
</evidence>
<evidence type="ECO:0000256" key="1">
    <source>
        <dbReference type="ARBA" id="ARBA00008023"/>
    </source>
</evidence>
<feature type="binding site" evidence="10">
    <location>
        <begin position="164"/>
        <end position="167"/>
    </location>
    <ligand>
        <name>substrate</name>
    </ligand>
</feature>
<dbReference type="GO" id="GO:0036220">
    <property type="term" value="F:ITP diphosphatase activity"/>
    <property type="evidence" value="ECO:0007669"/>
    <property type="project" value="UniProtKB-UniRule"/>
</dbReference>
<name>A0A562B1Y7_9BURK</name>
<evidence type="ECO:0000256" key="7">
    <source>
        <dbReference type="ARBA" id="ARBA00023080"/>
    </source>
</evidence>
<dbReference type="Pfam" id="PF01725">
    <property type="entry name" value="Ham1p_like"/>
    <property type="match status" value="1"/>
</dbReference>
<protein>
    <recommendedName>
        <fullName evidence="10">dITP/XTP pyrophosphatase</fullName>
        <ecNumber evidence="10">3.6.1.66</ecNumber>
    </recommendedName>
    <alternativeName>
        <fullName evidence="10">Non-canonical purine NTP pyrophosphatase</fullName>
    </alternativeName>
    <alternativeName>
        <fullName evidence="10">Non-standard purine NTP pyrophosphatase</fullName>
    </alternativeName>
    <alternativeName>
        <fullName evidence="10">Nucleoside-triphosphate diphosphatase</fullName>
    </alternativeName>
    <alternativeName>
        <fullName evidence="10">Nucleoside-triphosphate pyrophosphatase</fullName>
        <shortName evidence="10">NTPase</shortName>
    </alternativeName>
</protein>
<evidence type="ECO:0000256" key="6">
    <source>
        <dbReference type="ARBA" id="ARBA00022842"/>
    </source>
</evidence>
<evidence type="ECO:0000256" key="3">
    <source>
        <dbReference type="ARBA" id="ARBA00022723"/>
    </source>
</evidence>
<keyword evidence="6 10" id="KW-0460">Magnesium</keyword>
<dbReference type="GO" id="GO:0017111">
    <property type="term" value="F:ribonucleoside triphosphate phosphatase activity"/>
    <property type="evidence" value="ECO:0007669"/>
    <property type="project" value="InterPro"/>
</dbReference>
<evidence type="ECO:0000256" key="2">
    <source>
        <dbReference type="ARBA" id="ARBA00011738"/>
    </source>
</evidence>
<evidence type="ECO:0000313" key="12">
    <source>
        <dbReference type="EMBL" id="TWG79252.1"/>
    </source>
</evidence>
<keyword evidence="3 10" id="KW-0479">Metal-binding</keyword>
<dbReference type="PANTHER" id="PTHR11067">
    <property type="entry name" value="INOSINE TRIPHOSPHATE PYROPHOSPHATASE/HAM1 PROTEIN"/>
    <property type="match status" value="1"/>
</dbReference>
<dbReference type="HAMAP" id="MF_01405">
    <property type="entry name" value="Non_canon_purine_NTPase"/>
    <property type="match status" value="1"/>
</dbReference>
<dbReference type="Proteomes" id="UP000318141">
    <property type="component" value="Unassembled WGS sequence"/>
</dbReference>
<keyword evidence="13" id="KW-1185">Reference proteome</keyword>
<evidence type="ECO:0000256" key="9">
    <source>
        <dbReference type="ARBA" id="ARBA00052017"/>
    </source>
</evidence>
<organism evidence="12 13">
    <name type="scientific">Cupriavidus gilardii J11</name>
    <dbReference type="NCBI Taxonomy" id="936133"/>
    <lineage>
        <taxon>Bacteria</taxon>
        <taxon>Pseudomonadati</taxon>
        <taxon>Pseudomonadota</taxon>
        <taxon>Betaproteobacteria</taxon>
        <taxon>Burkholderiales</taxon>
        <taxon>Burkholderiaceae</taxon>
        <taxon>Cupriavidus</taxon>
    </lineage>
</organism>
<dbReference type="InterPro" id="IPR020922">
    <property type="entry name" value="dITP/XTP_pyrophosphatase"/>
</dbReference>
<dbReference type="GO" id="GO:0000166">
    <property type="term" value="F:nucleotide binding"/>
    <property type="evidence" value="ECO:0007669"/>
    <property type="project" value="UniProtKB-KW"/>
</dbReference>
<feature type="binding site" evidence="10">
    <location>
        <position position="78"/>
    </location>
    <ligand>
        <name>Mg(2+)</name>
        <dbReference type="ChEBI" id="CHEBI:18420"/>
    </ligand>
</feature>
<comment type="function">
    <text evidence="10">Pyrophosphatase that catalyzes the hydrolysis of nucleoside triphosphates to their monophosphate derivatives, with a high preference for the non-canonical purine nucleotides XTP (xanthosine triphosphate), dITP (deoxyinosine triphosphate) and ITP. Seems to function as a house-cleaning enzyme that removes non-canonical purine nucleotides from the nucleotide pool, thus preventing their incorporation into DNA/RNA and avoiding chromosomal lesions.</text>
</comment>
<comment type="cofactor">
    <cofactor evidence="10">
        <name>Mg(2+)</name>
        <dbReference type="ChEBI" id="CHEBI:18420"/>
    </cofactor>
    <text evidence="10">Binds 1 Mg(2+) ion per subunit.</text>
</comment>
<keyword evidence="4 10" id="KW-0547">Nucleotide-binding</keyword>
<evidence type="ECO:0000313" key="13">
    <source>
        <dbReference type="Proteomes" id="UP000318141"/>
    </source>
</evidence>
<dbReference type="GO" id="GO:0046872">
    <property type="term" value="F:metal ion binding"/>
    <property type="evidence" value="ECO:0007669"/>
    <property type="project" value="UniProtKB-KW"/>
</dbReference>
<dbReference type="NCBIfam" id="TIGR00042">
    <property type="entry name" value="RdgB/HAM1 family non-canonical purine NTP pyrophosphatase"/>
    <property type="match status" value="1"/>
</dbReference>
<feature type="binding site" evidence="10">
    <location>
        <position position="187"/>
    </location>
    <ligand>
        <name>substrate</name>
    </ligand>
</feature>
<evidence type="ECO:0000256" key="8">
    <source>
        <dbReference type="ARBA" id="ARBA00051875"/>
    </source>
</evidence>
<comment type="subunit">
    <text evidence="2 10">Homodimer.</text>
</comment>
<dbReference type="FunFam" id="3.90.950.10:FF:000001">
    <property type="entry name" value="dITP/XTP pyrophosphatase"/>
    <property type="match status" value="1"/>
</dbReference>
<dbReference type="GO" id="GO:0009117">
    <property type="term" value="P:nucleotide metabolic process"/>
    <property type="evidence" value="ECO:0007669"/>
    <property type="project" value="UniProtKB-KW"/>
</dbReference>
<dbReference type="GO" id="GO:0035870">
    <property type="term" value="F:dITP diphosphatase activity"/>
    <property type="evidence" value="ECO:0007669"/>
    <property type="project" value="UniProtKB-UniRule"/>
</dbReference>
<feature type="active site" description="Proton acceptor" evidence="10">
    <location>
        <position position="78"/>
    </location>
</feature>
<comment type="catalytic activity">
    <reaction evidence="9 10">
        <text>XTP + H2O = XMP + diphosphate + H(+)</text>
        <dbReference type="Rhea" id="RHEA:28610"/>
        <dbReference type="ChEBI" id="CHEBI:15377"/>
        <dbReference type="ChEBI" id="CHEBI:15378"/>
        <dbReference type="ChEBI" id="CHEBI:33019"/>
        <dbReference type="ChEBI" id="CHEBI:57464"/>
        <dbReference type="ChEBI" id="CHEBI:61314"/>
        <dbReference type="EC" id="3.6.1.66"/>
    </reaction>
</comment>
<dbReference type="PANTHER" id="PTHR11067:SF9">
    <property type="entry name" value="INOSINE TRIPHOSPHATE PYROPHOSPHATASE"/>
    <property type="match status" value="1"/>
</dbReference>
<evidence type="ECO:0000256" key="4">
    <source>
        <dbReference type="ARBA" id="ARBA00022741"/>
    </source>
</evidence>
<dbReference type="GO" id="GO:0036222">
    <property type="term" value="F:XTP diphosphatase activity"/>
    <property type="evidence" value="ECO:0007669"/>
    <property type="project" value="UniProtKB-UniRule"/>
</dbReference>
<comment type="similarity">
    <text evidence="1 10 11">Belongs to the HAM1 NTPase family.</text>
</comment>
<dbReference type="CDD" id="cd00515">
    <property type="entry name" value="HAM1"/>
    <property type="match status" value="1"/>
</dbReference>
<dbReference type="Gene3D" id="3.90.950.10">
    <property type="match status" value="1"/>
</dbReference>
<feature type="binding site" evidence="10">
    <location>
        <position position="49"/>
    </location>
    <ligand>
        <name>Mg(2+)</name>
        <dbReference type="ChEBI" id="CHEBI:18420"/>
    </ligand>
</feature>
<feature type="binding site" evidence="10">
    <location>
        <position position="79"/>
    </location>
    <ligand>
        <name>substrate</name>
    </ligand>
</feature>
<evidence type="ECO:0000256" key="10">
    <source>
        <dbReference type="HAMAP-Rule" id="MF_01405"/>
    </source>
</evidence>
<dbReference type="EMBL" id="VLJN01000065">
    <property type="protein sequence ID" value="TWG79252.1"/>
    <property type="molecule type" value="Genomic_DNA"/>
</dbReference>
<sequence length="215" mass="22993">MSGGTDMTARQRLVLASNNAGKLREFGALLAPLGFDVVPQGELGIPEAEEPHATFIENALTKARHASRLSGLPALADDSGICVAALDGAPGVYSARFAQLAGKPKSDTANNAHLVERLAGIADRRAFYYCVLVLVRHADDPCPLVAEGRWHGEVIDTPRGDGGFGYDPHFLLPELGRTAAELSAEEKNRVSHRAIALRKLSGLLQEARHEGIQQD</sequence>
<keyword evidence="5 10" id="KW-0378">Hydrolase</keyword>
<dbReference type="AlphaFoldDB" id="A0A562B1Y7"/>
<accession>A0A562B1Y7</accession>
<dbReference type="SUPFAM" id="SSF52972">
    <property type="entry name" value="ITPase-like"/>
    <property type="match status" value="1"/>
</dbReference>
<gene>
    <name evidence="12" type="ORF">L602_000700000680</name>
</gene>
<proteinExistence type="inferred from homology"/>
<comment type="caution">
    <text evidence="12">The sequence shown here is derived from an EMBL/GenBank/DDBJ whole genome shotgun (WGS) entry which is preliminary data.</text>
</comment>
<dbReference type="InterPro" id="IPR002637">
    <property type="entry name" value="RdgB/HAM1"/>
</dbReference>